<reference evidence="1" key="1">
    <citation type="submission" date="2022-11" db="EMBL/GenBank/DDBJ databases">
        <authorList>
            <person name="Petersen C."/>
        </authorList>
    </citation>
    <scope>NUCLEOTIDE SEQUENCE</scope>
    <source>
        <strain evidence="1">IBT 34128</strain>
    </source>
</reference>
<evidence type="ECO:0000313" key="2">
    <source>
        <dbReference type="Proteomes" id="UP001141434"/>
    </source>
</evidence>
<dbReference type="AlphaFoldDB" id="A0A9W9G4D1"/>
<proteinExistence type="predicted"/>
<dbReference type="Proteomes" id="UP001141434">
    <property type="component" value="Unassembled WGS sequence"/>
</dbReference>
<dbReference type="GeneID" id="81391151"/>
<accession>A0A9W9G4D1</accession>
<comment type="caution">
    <text evidence="1">The sequence shown here is derived from an EMBL/GenBank/DDBJ whole genome shotgun (WGS) entry which is preliminary data.</text>
</comment>
<evidence type="ECO:0000313" key="1">
    <source>
        <dbReference type="EMBL" id="KAJ5111771.1"/>
    </source>
</evidence>
<protein>
    <submittedName>
        <fullName evidence="1">Uncharacterized protein</fullName>
    </submittedName>
</protein>
<sequence length="71" mass="7490">MLNAPAAEGVLKAPAAEEVLNAPAAEEMLKAPTAEEVLKARHVQPLGVLVDYGGISARRGTKNLISKIHFD</sequence>
<dbReference type="EMBL" id="JAPMSZ010000002">
    <property type="protein sequence ID" value="KAJ5111771.1"/>
    <property type="molecule type" value="Genomic_DNA"/>
</dbReference>
<keyword evidence="2" id="KW-1185">Reference proteome</keyword>
<name>A0A9W9G4D1_9EURO</name>
<reference evidence="1" key="2">
    <citation type="journal article" date="2023" name="IMA Fungus">
        <title>Comparative genomic study of the Penicillium genus elucidates a diverse pangenome and 15 lateral gene transfer events.</title>
        <authorList>
            <person name="Petersen C."/>
            <person name="Sorensen T."/>
            <person name="Nielsen M.R."/>
            <person name="Sondergaard T.E."/>
            <person name="Sorensen J.L."/>
            <person name="Fitzpatrick D.A."/>
            <person name="Frisvad J.C."/>
            <person name="Nielsen K.L."/>
        </authorList>
    </citation>
    <scope>NUCLEOTIDE SEQUENCE</scope>
    <source>
        <strain evidence="1">IBT 34128</strain>
    </source>
</reference>
<organism evidence="1 2">
    <name type="scientific">Penicillium alfredii</name>
    <dbReference type="NCBI Taxonomy" id="1506179"/>
    <lineage>
        <taxon>Eukaryota</taxon>
        <taxon>Fungi</taxon>
        <taxon>Dikarya</taxon>
        <taxon>Ascomycota</taxon>
        <taxon>Pezizomycotina</taxon>
        <taxon>Eurotiomycetes</taxon>
        <taxon>Eurotiomycetidae</taxon>
        <taxon>Eurotiales</taxon>
        <taxon>Aspergillaceae</taxon>
        <taxon>Penicillium</taxon>
    </lineage>
</organism>
<dbReference type="RefSeq" id="XP_056515250.1">
    <property type="nucleotide sequence ID" value="XM_056651983.1"/>
</dbReference>
<gene>
    <name evidence="1" type="ORF">NUU61_001401</name>
</gene>